<evidence type="ECO:0000313" key="2">
    <source>
        <dbReference type="EMBL" id="NUU02158.1"/>
    </source>
</evidence>
<evidence type="ECO:0000313" key="3">
    <source>
        <dbReference type="Proteomes" id="UP000536746"/>
    </source>
</evidence>
<dbReference type="Pfam" id="PF06551">
    <property type="entry name" value="DUF1120"/>
    <property type="match status" value="1"/>
</dbReference>
<accession>A0ABX2LYV7</accession>
<comment type="caution">
    <text evidence="2">The sequence shown here is derived from an EMBL/GenBank/DDBJ whole genome shotgun (WGS) entry which is preliminary data.</text>
</comment>
<proteinExistence type="predicted"/>
<keyword evidence="3" id="KW-1185">Reference proteome</keyword>
<reference evidence="2 3" key="1">
    <citation type="journal article" date="2020" name="Front. Plant Sci.">
        <title>Isolation of Rhizosphere Bacteria That Improve Quality and Water Stress Tolerance in Greenhouse Ornamentals.</title>
        <authorList>
            <person name="Nordstedt N.P."/>
            <person name="Jones M.L."/>
        </authorList>
    </citation>
    <scope>NUCLEOTIDE SEQUENCE [LARGE SCALE GENOMIC DNA]</scope>
    <source>
        <strain evidence="2 3">C6C2</strain>
    </source>
</reference>
<evidence type="ECO:0000256" key="1">
    <source>
        <dbReference type="SAM" id="MobiDB-lite"/>
    </source>
</evidence>
<dbReference type="InterPro" id="IPR010546">
    <property type="entry name" value="DUF1120"/>
</dbReference>
<feature type="compositionally biased region" description="Polar residues" evidence="1">
    <location>
        <begin position="24"/>
        <end position="33"/>
    </location>
</feature>
<feature type="region of interest" description="Disordered" evidence="1">
    <location>
        <begin position="1"/>
        <end position="34"/>
    </location>
</feature>
<organism evidence="2 3">
    <name type="scientific">Herbaspirillum robiniae</name>
    <dbReference type="NCBI Taxonomy" id="2014887"/>
    <lineage>
        <taxon>Bacteria</taxon>
        <taxon>Pseudomonadati</taxon>
        <taxon>Pseudomonadota</taxon>
        <taxon>Betaproteobacteria</taxon>
        <taxon>Burkholderiales</taxon>
        <taxon>Oxalobacteraceae</taxon>
        <taxon>Herbaspirillum</taxon>
    </lineage>
</organism>
<sequence>MRTPQRRPIVAAGPDISTARRQDPASNPSSINIPESHMHSWQPVVVFLFALVSTAALASPPTELKVAGTIRPGACLPSFGHAAHVHFGNISSAAFKNRRRLSLPAQQFRFSITCDVRMRVGVTPHDNQAHSADRGVSDELADGAPASREDIFGLGSDLGRDLGGYEARFVPGSFTADGKEVDTIAAPGERSGWIRRHGGQIRHGVTNSWAARGSQAPGEFADISGMLRISPVVNAMGELKQDANLDGSLTLELAYL</sequence>
<gene>
    <name evidence="2" type="ORF">HNO84_11155</name>
</gene>
<dbReference type="RefSeq" id="WP_148664530.1">
    <property type="nucleotide sequence ID" value="NZ_CP018845.1"/>
</dbReference>
<dbReference type="Proteomes" id="UP000536746">
    <property type="component" value="Unassembled WGS sequence"/>
</dbReference>
<name>A0ABX2LYV7_9BURK</name>
<protein>
    <submittedName>
        <fullName evidence="2">DUF1120 domain-containing protein</fullName>
    </submittedName>
</protein>
<dbReference type="EMBL" id="JABFMT010000009">
    <property type="protein sequence ID" value="NUU02158.1"/>
    <property type="molecule type" value="Genomic_DNA"/>
</dbReference>